<dbReference type="PANTHER" id="PTHR37540:SF5">
    <property type="entry name" value="TRANSCRIPTION FACTOR DOMAIN-CONTAINING PROTEIN"/>
    <property type="match status" value="1"/>
</dbReference>
<accession>A0A9Q0ALF5</accession>
<name>A0A9Q0ALF5_9PEZI</name>
<dbReference type="PANTHER" id="PTHR37540">
    <property type="entry name" value="TRANSCRIPTION FACTOR (ACR-2), PUTATIVE-RELATED-RELATED"/>
    <property type="match status" value="1"/>
</dbReference>
<evidence type="ECO:0000313" key="2">
    <source>
        <dbReference type="Proteomes" id="UP000829685"/>
    </source>
</evidence>
<dbReference type="Proteomes" id="UP000829685">
    <property type="component" value="Unassembled WGS sequence"/>
</dbReference>
<gene>
    <name evidence="1" type="ORF">JX265_010523</name>
</gene>
<evidence type="ECO:0000313" key="1">
    <source>
        <dbReference type="EMBL" id="KAI1859046.1"/>
    </source>
</evidence>
<evidence type="ECO:0008006" key="3">
    <source>
        <dbReference type="Google" id="ProtNLM"/>
    </source>
</evidence>
<comment type="caution">
    <text evidence="1">The sequence shown here is derived from an EMBL/GenBank/DDBJ whole genome shotgun (WGS) entry which is preliminary data.</text>
</comment>
<dbReference type="EMBL" id="JAFIMR010000035">
    <property type="protein sequence ID" value="KAI1859046.1"/>
    <property type="molecule type" value="Genomic_DNA"/>
</dbReference>
<sequence length="477" mass="53528">MASPGDYGRSLSTEIPFIVTSNIERADPATRKLIRSHVMRGKRSKKALSHKARDASSMGAITGRINAARVELGEVAEIYQAVAPSHFGSDVSFLTLADSIEPSALLSLTKVSPIATKIISPLIAAIGYQPEKQGWLHIIGSDAAALHISVFAVEEFIEKVLRRHMYTENLTSMLHFQKGLEILQERLSGPDDQIKISDSTIGVVVKLATAAHFNGDYRTSKQHMEAIRKMVDLRGGITALKGKSMFTEILKCDIAIALLNASMPFIFSQSSEPVIPYPQKLLPASDTILDAHNNDEPFQDVDSGLATAWRVMKNFCFLVNLGAEVQRPIRLEIIHETMTAVMYRLLKKAFPFGSTNETLRQGLLAFSYHVFVQWQDIKSPYHEFRFTFKNCIESLKPESAASSQMMLWLLMTGALAVFDLSDETWVGEYWHESARRCQVETWNEVKIILKSFMWVALIDDEPGKRIYDTFNLRRGQI</sequence>
<reference evidence="1" key="1">
    <citation type="submission" date="2021-03" db="EMBL/GenBank/DDBJ databases">
        <title>Revisited historic fungal species revealed as producer of novel bioactive compounds through whole genome sequencing and comparative genomics.</title>
        <authorList>
            <person name="Vignolle G.A."/>
            <person name="Hochenegger N."/>
            <person name="Mach R.L."/>
            <person name="Mach-Aigner A.R."/>
            <person name="Javad Rahimi M."/>
            <person name="Salim K.A."/>
            <person name="Chan C.M."/>
            <person name="Lim L.B.L."/>
            <person name="Cai F."/>
            <person name="Druzhinina I.S."/>
            <person name="U'Ren J.M."/>
            <person name="Derntl C."/>
        </authorList>
    </citation>
    <scope>NUCLEOTIDE SEQUENCE</scope>
    <source>
        <strain evidence="1">TUCIM 5799</strain>
    </source>
</reference>
<dbReference type="AlphaFoldDB" id="A0A9Q0ALF5"/>
<organism evidence="1 2">
    <name type="scientific">Neoarthrinium moseri</name>
    <dbReference type="NCBI Taxonomy" id="1658444"/>
    <lineage>
        <taxon>Eukaryota</taxon>
        <taxon>Fungi</taxon>
        <taxon>Dikarya</taxon>
        <taxon>Ascomycota</taxon>
        <taxon>Pezizomycotina</taxon>
        <taxon>Sordariomycetes</taxon>
        <taxon>Xylariomycetidae</taxon>
        <taxon>Amphisphaeriales</taxon>
        <taxon>Apiosporaceae</taxon>
        <taxon>Neoarthrinium</taxon>
    </lineage>
</organism>
<proteinExistence type="predicted"/>
<protein>
    <recommendedName>
        <fullName evidence="3">Tachykinin family protein</fullName>
    </recommendedName>
</protein>
<keyword evidence="2" id="KW-1185">Reference proteome</keyword>